<dbReference type="FunFam" id="3.90.226.10:FF:000049">
    <property type="entry name" value="Enoyl-CoA delta isomerase 3"/>
    <property type="match status" value="1"/>
</dbReference>
<keyword evidence="10 13" id="KW-1133">Transmembrane helix</keyword>
<dbReference type="GO" id="GO:0016020">
    <property type="term" value="C:membrane"/>
    <property type="evidence" value="ECO:0007669"/>
    <property type="project" value="UniProtKB-SubCell"/>
</dbReference>
<keyword evidence="11" id="KW-0443">Lipid metabolism</keyword>
<dbReference type="AlphaFoldDB" id="A0A8J5GA97"/>
<dbReference type="Pfam" id="PF00378">
    <property type="entry name" value="ECH_1"/>
    <property type="match status" value="1"/>
</dbReference>
<keyword evidence="9 13" id="KW-0812">Transmembrane</keyword>
<protein>
    <recommendedName>
        <fullName evidence="7">Delta(3)-Delta(2)-enoyl-CoA isomerase</fullName>
        <ecNumber evidence="7">5.3.3.8</ecNumber>
    </recommendedName>
</protein>
<dbReference type="EC" id="5.3.3.8" evidence="7"/>
<evidence type="ECO:0000256" key="8">
    <source>
        <dbReference type="ARBA" id="ARBA00022679"/>
    </source>
</evidence>
<proteinExistence type="inferred from homology"/>
<evidence type="ECO:0000259" key="14">
    <source>
        <dbReference type="SMART" id="SM00563"/>
    </source>
</evidence>
<dbReference type="PANTHER" id="PTHR15486">
    <property type="entry name" value="ANCIENT UBIQUITOUS PROTEIN"/>
    <property type="match status" value="1"/>
</dbReference>
<evidence type="ECO:0000256" key="5">
    <source>
        <dbReference type="ARBA" id="ARBA00005254"/>
    </source>
</evidence>
<comment type="caution">
    <text evidence="15">The sequence shown here is derived from an EMBL/GenBank/DDBJ whole genome shotgun (WGS) entry which is preliminary data.</text>
</comment>
<evidence type="ECO:0000256" key="10">
    <source>
        <dbReference type="ARBA" id="ARBA00022989"/>
    </source>
</evidence>
<evidence type="ECO:0000313" key="16">
    <source>
        <dbReference type="Proteomes" id="UP000734854"/>
    </source>
</evidence>
<dbReference type="GO" id="GO:0004165">
    <property type="term" value="F:delta(3)-delta(2)-enoyl-CoA isomerase activity"/>
    <property type="evidence" value="ECO:0007669"/>
    <property type="project" value="UniProtKB-EC"/>
</dbReference>
<evidence type="ECO:0000256" key="4">
    <source>
        <dbReference type="ARBA" id="ARBA00005005"/>
    </source>
</evidence>
<sequence length="550" mass="60263">MAFVTFCGLRTGDLRLIARTVLPKIFLENLHLHACEVLKGRRAVVLTTLPRLMVEGFLKEYLEVGEVVGAELQVVKGCYFTGVISWPDKQRALRDMVKAGVAIVNLSNVHHHQLSAKKIYVVREEESRSESSKMPRNKYPKPLVFHDGRLAFLPTPCKMMAFFMWIPVAIPLAVFRIAMGIVFPYKISIFIAAVTGIRFRRAGDGKANGEKKGVVYVCMHRTLLDPVMLCSALDRGRDAATMRRLLAVEGGLAVCPEGTTCREPYLLRFSPLFAEVAEEVVPVALDARTSPIRRQPRGVDHEMCSLERRDRVFLLSITGDGQHRLNADTIASLRSSLAEIRSQVAAAPGGYSLVTAAEGRFFSNGFDLAWANEAGTPSASRQRLSSLVALFKPVVADLLSLPMPTVAAVTGHAAAAGFMLAISHDYAVMRGDRGVLYMSELDIGLPFPDYFMSLMRAKIADLRTLRDVTLRAKKFSAAEAEARGIVDSVHGSAAETVEAALRLAKELAARNWDGGVYASIRMGAFPEACAAVGLAEHDDAEKRKTFVSKL</sequence>
<evidence type="ECO:0000256" key="12">
    <source>
        <dbReference type="ARBA" id="ARBA00023136"/>
    </source>
</evidence>
<keyword evidence="16" id="KW-1185">Reference proteome</keyword>
<dbReference type="PANTHER" id="PTHR15486:SF0">
    <property type="entry name" value="GLYCEROL-3-PHOSPHATE ACYLTRANSFERASE 1"/>
    <property type="match status" value="1"/>
</dbReference>
<evidence type="ECO:0000256" key="7">
    <source>
        <dbReference type="ARBA" id="ARBA00012064"/>
    </source>
</evidence>
<organism evidence="15 16">
    <name type="scientific">Zingiber officinale</name>
    <name type="common">Ginger</name>
    <name type="synonym">Amomum zingiber</name>
    <dbReference type="NCBI Taxonomy" id="94328"/>
    <lineage>
        <taxon>Eukaryota</taxon>
        <taxon>Viridiplantae</taxon>
        <taxon>Streptophyta</taxon>
        <taxon>Embryophyta</taxon>
        <taxon>Tracheophyta</taxon>
        <taxon>Spermatophyta</taxon>
        <taxon>Magnoliopsida</taxon>
        <taxon>Liliopsida</taxon>
        <taxon>Zingiberales</taxon>
        <taxon>Zingiberaceae</taxon>
        <taxon>Zingiber</taxon>
    </lineage>
</organism>
<gene>
    <name evidence="15" type="ORF">ZIOFF_034941</name>
</gene>
<comment type="catalytic activity">
    <reaction evidence="2">
        <text>a (3E)-enoyl-CoA = a 4-saturated (2E)-enoyl-CoA</text>
        <dbReference type="Rhea" id="RHEA:45228"/>
        <dbReference type="ChEBI" id="CHEBI:58521"/>
        <dbReference type="ChEBI" id="CHEBI:85097"/>
        <dbReference type="EC" id="5.3.3.8"/>
    </reaction>
</comment>
<dbReference type="Proteomes" id="UP000734854">
    <property type="component" value="Unassembled WGS sequence"/>
</dbReference>
<dbReference type="GO" id="GO:0090447">
    <property type="term" value="F:glycerol-3-phosphate 2-O-acyltransferase activity"/>
    <property type="evidence" value="ECO:0007669"/>
    <property type="project" value="TreeGrafter"/>
</dbReference>
<dbReference type="GO" id="GO:0016791">
    <property type="term" value="F:phosphatase activity"/>
    <property type="evidence" value="ECO:0007669"/>
    <property type="project" value="TreeGrafter"/>
</dbReference>
<feature type="transmembrane region" description="Helical" evidence="13">
    <location>
        <begin position="162"/>
        <end position="185"/>
    </location>
</feature>
<comment type="catalytic activity">
    <reaction evidence="1">
        <text>a (3Z)-enoyl-CoA = a 4-saturated (2E)-enoyl-CoA</text>
        <dbReference type="Rhea" id="RHEA:45900"/>
        <dbReference type="ChEBI" id="CHEBI:85097"/>
        <dbReference type="ChEBI" id="CHEBI:85489"/>
        <dbReference type="EC" id="5.3.3.8"/>
    </reaction>
</comment>
<keyword evidence="8" id="KW-0808">Transferase</keyword>
<evidence type="ECO:0000256" key="9">
    <source>
        <dbReference type="ARBA" id="ARBA00022692"/>
    </source>
</evidence>
<dbReference type="InterPro" id="IPR001753">
    <property type="entry name" value="Enoyl-CoA_hydra/iso"/>
</dbReference>
<evidence type="ECO:0000256" key="2">
    <source>
        <dbReference type="ARBA" id="ARBA00000765"/>
    </source>
</evidence>
<accession>A0A8J5GA97</accession>
<dbReference type="InterPro" id="IPR002123">
    <property type="entry name" value="Plipid/glycerol_acylTrfase"/>
</dbReference>
<comment type="subcellular location">
    <subcellularLocation>
        <location evidence="3">Membrane</location>
        <topology evidence="3">Multi-pass membrane protein</topology>
    </subcellularLocation>
</comment>
<dbReference type="SUPFAM" id="SSF69593">
    <property type="entry name" value="Glycerol-3-phosphate (1)-acyltransferase"/>
    <property type="match status" value="1"/>
</dbReference>
<dbReference type="InterPro" id="IPR029045">
    <property type="entry name" value="ClpP/crotonase-like_dom_sf"/>
</dbReference>
<dbReference type="SUPFAM" id="SSF52096">
    <property type="entry name" value="ClpP/crotonase"/>
    <property type="match status" value="1"/>
</dbReference>
<keyword evidence="12 13" id="KW-0472">Membrane</keyword>
<dbReference type="SMART" id="SM00563">
    <property type="entry name" value="PlsC"/>
    <property type="match status" value="1"/>
</dbReference>
<comment type="pathway">
    <text evidence="4">Lipid metabolism; fatty acid beta-oxidation.</text>
</comment>
<dbReference type="Pfam" id="PF23270">
    <property type="entry name" value="HAD_RAM2_N"/>
    <property type="match status" value="1"/>
</dbReference>
<name>A0A8J5GA97_ZINOF</name>
<comment type="similarity">
    <text evidence="5">Belongs to the enoyl-CoA hydratase/isomerase family.</text>
</comment>
<evidence type="ECO:0000256" key="1">
    <source>
        <dbReference type="ARBA" id="ARBA00000452"/>
    </source>
</evidence>
<evidence type="ECO:0000256" key="11">
    <source>
        <dbReference type="ARBA" id="ARBA00023098"/>
    </source>
</evidence>
<dbReference type="CDD" id="cd06558">
    <property type="entry name" value="crotonase-like"/>
    <property type="match status" value="1"/>
</dbReference>
<evidence type="ECO:0000256" key="6">
    <source>
        <dbReference type="ARBA" id="ARBA00007937"/>
    </source>
</evidence>
<comment type="similarity">
    <text evidence="6">Belongs to the GPAT/DAPAT family.</text>
</comment>
<evidence type="ECO:0000256" key="3">
    <source>
        <dbReference type="ARBA" id="ARBA00004141"/>
    </source>
</evidence>
<dbReference type="Gene3D" id="3.90.226.10">
    <property type="entry name" value="2-enoyl-CoA Hydratase, Chain A, domain 1"/>
    <property type="match status" value="1"/>
</dbReference>
<dbReference type="EMBL" id="JACMSC010000010">
    <property type="protein sequence ID" value="KAG6502655.1"/>
    <property type="molecule type" value="Genomic_DNA"/>
</dbReference>
<feature type="domain" description="Phospholipid/glycerol acyltransferase" evidence="14">
    <location>
        <begin position="214"/>
        <end position="288"/>
    </location>
</feature>
<dbReference type="GO" id="GO:0010143">
    <property type="term" value="P:cutin biosynthetic process"/>
    <property type="evidence" value="ECO:0007669"/>
    <property type="project" value="TreeGrafter"/>
</dbReference>
<dbReference type="InterPro" id="IPR056462">
    <property type="entry name" value="HAD_RAM2/GPAT1-8"/>
</dbReference>
<evidence type="ECO:0000313" key="15">
    <source>
        <dbReference type="EMBL" id="KAG6502655.1"/>
    </source>
</evidence>
<reference evidence="15 16" key="1">
    <citation type="submission" date="2020-08" db="EMBL/GenBank/DDBJ databases">
        <title>Plant Genome Project.</title>
        <authorList>
            <person name="Zhang R.-G."/>
        </authorList>
    </citation>
    <scope>NUCLEOTIDE SEQUENCE [LARGE SCALE GENOMIC DNA]</scope>
    <source>
        <tissue evidence="15">Rhizome</tissue>
    </source>
</reference>
<dbReference type="GO" id="GO:0009062">
    <property type="term" value="P:fatty acid catabolic process"/>
    <property type="evidence" value="ECO:0007669"/>
    <property type="project" value="UniProtKB-ARBA"/>
</dbReference>
<evidence type="ECO:0000256" key="13">
    <source>
        <dbReference type="SAM" id="Phobius"/>
    </source>
</evidence>